<organism evidence="7 8">
    <name type="scientific">Candidatus Desulfobacillus denitrificans</name>
    <dbReference type="NCBI Taxonomy" id="2608985"/>
    <lineage>
        <taxon>Bacteria</taxon>
        <taxon>Pseudomonadati</taxon>
        <taxon>Pseudomonadota</taxon>
        <taxon>Betaproteobacteria</taxon>
        <taxon>Candidatus Desulfobacillus</taxon>
    </lineage>
</organism>
<dbReference type="Proteomes" id="UP000662914">
    <property type="component" value="Chromosome"/>
</dbReference>
<gene>
    <name evidence="7" type="ORF">DSYM_17380</name>
</gene>
<dbReference type="GO" id="GO:0030313">
    <property type="term" value="C:cell envelope"/>
    <property type="evidence" value="ECO:0007669"/>
    <property type="project" value="UniProtKB-SubCell"/>
</dbReference>
<keyword evidence="5" id="KW-1133">Transmembrane helix</keyword>
<name>A0A809R089_9PROT</name>
<dbReference type="PROSITE" id="PS51257">
    <property type="entry name" value="PROKAR_LIPOPROTEIN"/>
    <property type="match status" value="1"/>
</dbReference>
<dbReference type="AlphaFoldDB" id="A0A809R089"/>
<keyword evidence="5" id="KW-0812">Transmembrane</keyword>
<reference evidence="7" key="1">
    <citation type="journal article" name="DNA Res.">
        <title>The physiological potential of anammox bacteria as revealed by their core genome structure.</title>
        <authorList>
            <person name="Okubo T."/>
            <person name="Toyoda A."/>
            <person name="Fukuhara K."/>
            <person name="Uchiyama I."/>
            <person name="Harigaya Y."/>
            <person name="Kuroiwa M."/>
            <person name="Suzuki T."/>
            <person name="Murakami Y."/>
            <person name="Suwa Y."/>
            <person name="Takami H."/>
        </authorList>
    </citation>
    <scope>NUCLEOTIDE SEQUENCE</scope>
    <source>
        <strain evidence="7">317325-3</strain>
    </source>
</reference>
<dbReference type="InterPro" id="IPR039424">
    <property type="entry name" value="SBP_5"/>
</dbReference>
<keyword evidence="3" id="KW-0813">Transport</keyword>
<accession>A0A809R089</accession>
<evidence type="ECO:0000256" key="2">
    <source>
        <dbReference type="ARBA" id="ARBA00005695"/>
    </source>
</evidence>
<evidence type="ECO:0000256" key="1">
    <source>
        <dbReference type="ARBA" id="ARBA00004196"/>
    </source>
</evidence>
<dbReference type="KEGG" id="ddz:DSYM_17380"/>
<feature type="domain" description="Solute-binding protein family 5" evidence="6">
    <location>
        <begin position="164"/>
        <end position="594"/>
    </location>
</feature>
<dbReference type="InterPro" id="IPR000914">
    <property type="entry name" value="SBP_5_dom"/>
</dbReference>
<comment type="subcellular location">
    <subcellularLocation>
        <location evidence="1">Cell envelope</location>
    </subcellularLocation>
</comment>
<dbReference type="SUPFAM" id="SSF53850">
    <property type="entry name" value="Periplasmic binding protein-like II"/>
    <property type="match status" value="1"/>
</dbReference>
<evidence type="ECO:0000256" key="4">
    <source>
        <dbReference type="ARBA" id="ARBA00022729"/>
    </source>
</evidence>
<dbReference type="PANTHER" id="PTHR30290:SF10">
    <property type="entry name" value="PERIPLASMIC OLIGOPEPTIDE-BINDING PROTEIN-RELATED"/>
    <property type="match status" value="1"/>
</dbReference>
<evidence type="ECO:0000256" key="3">
    <source>
        <dbReference type="ARBA" id="ARBA00022448"/>
    </source>
</evidence>
<comment type="similarity">
    <text evidence="2">Belongs to the bacterial solute-binding protein 5 family.</text>
</comment>
<dbReference type="CDD" id="cd08505">
    <property type="entry name" value="PBP2_NikA_DppA_OppA_like_18"/>
    <property type="match status" value="1"/>
</dbReference>
<evidence type="ECO:0000256" key="5">
    <source>
        <dbReference type="SAM" id="Phobius"/>
    </source>
</evidence>
<evidence type="ECO:0000259" key="6">
    <source>
        <dbReference type="Pfam" id="PF00496"/>
    </source>
</evidence>
<dbReference type="Pfam" id="PF00496">
    <property type="entry name" value="SBP_bac_5"/>
    <property type="match status" value="1"/>
</dbReference>
<proteinExistence type="inferred from homology"/>
<evidence type="ECO:0000313" key="8">
    <source>
        <dbReference type="Proteomes" id="UP000662914"/>
    </source>
</evidence>
<keyword evidence="5" id="KW-0472">Membrane</keyword>
<dbReference type="GO" id="GO:1904680">
    <property type="term" value="F:peptide transmembrane transporter activity"/>
    <property type="evidence" value="ECO:0007669"/>
    <property type="project" value="TreeGrafter"/>
</dbReference>
<feature type="transmembrane region" description="Helical" evidence="5">
    <location>
        <begin position="695"/>
        <end position="717"/>
    </location>
</feature>
<dbReference type="PANTHER" id="PTHR30290">
    <property type="entry name" value="PERIPLASMIC BINDING COMPONENT OF ABC TRANSPORTER"/>
    <property type="match status" value="1"/>
</dbReference>
<dbReference type="Gene3D" id="3.10.105.10">
    <property type="entry name" value="Dipeptide-binding Protein, Domain 3"/>
    <property type="match status" value="1"/>
</dbReference>
<keyword evidence="4" id="KW-0732">Signal</keyword>
<dbReference type="EMBL" id="AP021857">
    <property type="protein sequence ID" value="BBO21039.1"/>
    <property type="molecule type" value="Genomic_DNA"/>
</dbReference>
<protein>
    <submittedName>
        <fullName evidence="7">Peptide ABC transporter substrate-binding protein</fullName>
    </submittedName>
</protein>
<sequence length="727" mass="82143">MREFPMHAWLLAFAALLAGCGEVWNNPYPAQDGGRNILYGAFTERPKHLDPVQSYSSDESEFNSQIYEPPLQYHYLKRPYTLVPLTAETMPRVRSVNAAGRDVPADSPGVAYTLYEIRIRPGILYQPHPAFARGPDGNLLYHNLSQADLKEVYSLGDFPQTGTRELTAEDYIYQIKRLAHPRLHSPLFGLMSEYIAGFKEFAERLKAEDKTLADSGRRGAWLDLSTLPLDGVEQIDKYSYRVRIKGRYPQFAYWLAMNFFAPVPIEADRFFAQPGMAERNLTLDWYPIGTGPYMLTENNPNARMVLERNPNFRGEPYPDAGEADDAAAGLLAAAGRRMPFIDKAVFSREREGIPYWNKFLQGYYDLSGISSDSFDQAVRVSVEGEAGVSPEMAAKGIKLKTSVSASTYYFAFNWLDPVVGGEQSDAAARARARKLRQAISIALDWEEFISIFANGRGIPAQGPIPSGIFGYREGRDGVNPVVYDWAGDAPKRKPIEAAKKLLAEAGYPGGRDAQSGQPLVLYLDTTDRGPGDKPRLDWYRKQFAKLAIQLEIRGTDYNRFQEKVRKGAAQMFAWGWLADYPDPENFLFLFHGPQSRAKAQGENAANYANPEYDRLFEQVKHMENGSARQALIDRMMAILREDAPWSFGYHPKDYSLYHGWVANLKPNLMARNSLKYQRIDAALRERRRAEWNRPVLWPLGLLVVVIVASAAPAVIGWRRRERSKGRT</sequence>
<evidence type="ECO:0000313" key="7">
    <source>
        <dbReference type="EMBL" id="BBO21039.1"/>
    </source>
</evidence>
<dbReference type="Gene3D" id="3.40.190.10">
    <property type="entry name" value="Periplasmic binding protein-like II"/>
    <property type="match status" value="1"/>
</dbReference>
<dbReference type="GO" id="GO:0015833">
    <property type="term" value="P:peptide transport"/>
    <property type="evidence" value="ECO:0007669"/>
    <property type="project" value="TreeGrafter"/>
</dbReference>